<gene>
    <name evidence="1" type="ORF">CCAP1982_LOCUS3585</name>
</gene>
<dbReference type="Proteomes" id="UP000606786">
    <property type="component" value="Unassembled WGS sequence"/>
</dbReference>
<sequence>MCKFKFDLKIIKNDSSARSSGSPRLPHSFQVYLIGFSDPMILQLAKVVMKVTWMIFYNVEKRENSIRKLDFESCNNKEADSFRFDFHGSWESLSNFLHMVAGDMIVTYR</sequence>
<dbReference type="AlphaFoldDB" id="A0A811U8N4"/>
<reference evidence="1" key="1">
    <citation type="submission" date="2020-11" db="EMBL/GenBank/DDBJ databases">
        <authorList>
            <person name="Whitehead M."/>
        </authorList>
    </citation>
    <scope>NUCLEOTIDE SEQUENCE</scope>
    <source>
        <strain evidence="1">EGII</strain>
    </source>
</reference>
<keyword evidence="2" id="KW-1185">Reference proteome</keyword>
<organism evidence="1 2">
    <name type="scientific">Ceratitis capitata</name>
    <name type="common">Mediterranean fruit fly</name>
    <name type="synonym">Tephritis capitata</name>
    <dbReference type="NCBI Taxonomy" id="7213"/>
    <lineage>
        <taxon>Eukaryota</taxon>
        <taxon>Metazoa</taxon>
        <taxon>Ecdysozoa</taxon>
        <taxon>Arthropoda</taxon>
        <taxon>Hexapoda</taxon>
        <taxon>Insecta</taxon>
        <taxon>Pterygota</taxon>
        <taxon>Neoptera</taxon>
        <taxon>Endopterygota</taxon>
        <taxon>Diptera</taxon>
        <taxon>Brachycera</taxon>
        <taxon>Muscomorpha</taxon>
        <taxon>Tephritoidea</taxon>
        <taxon>Tephritidae</taxon>
        <taxon>Ceratitis</taxon>
        <taxon>Ceratitis</taxon>
    </lineage>
</organism>
<accession>A0A811U8N4</accession>
<evidence type="ECO:0000313" key="2">
    <source>
        <dbReference type="Proteomes" id="UP000606786"/>
    </source>
</evidence>
<dbReference type="EMBL" id="CAJHJT010000001">
    <property type="protein sequence ID" value="CAD6994850.1"/>
    <property type="molecule type" value="Genomic_DNA"/>
</dbReference>
<evidence type="ECO:0000313" key="1">
    <source>
        <dbReference type="EMBL" id="CAD6994850.1"/>
    </source>
</evidence>
<comment type="caution">
    <text evidence="1">The sequence shown here is derived from an EMBL/GenBank/DDBJ whole genome shotgun (WGS) entry which is preliminary data.</text>
</comment>
<protein>
    <submittedName>
        <fullName evidence="1">(Mediterranean fruit fly) hypothetical protein</fullName>
    </submittedName>
</protein>
<name>A0A811U8N4_CERCA</name>
<proteinExistence type="predicted"/>